<dbReference type="KEGG" id="cam:101500476"/>
<dbReference type="RefSeq" id="XP_004488668.1">
    <property type="nucleotide sequence ID" value="XM_004488611.3"/>
</dbReference>
<keyword evidence="5 11" id="KW-0479">Metal-binding</keyword>
<dbReference type="Pfam" id="PF00067">
    <property type="entry name" value="p450"/>
    <property type="match status" value="1"/>
</dbReference>
<evidence type="ECO:0000256" key="1">
    <source>
        <dbReference type="ARBA" id="ARBA00004167"/>
    </source>
</evidence>
<evidence type="ECO:0000256" key="9">
    <source>
        <dbReference type="ARBA" id="ARBA00023033"/>
    </source>
</evidence>
<dbReference type="GO" id="GO:0004497">
    <property type="term" value="F:monooxygenase activity"/>
    <property type="evidence" value="ECO:0007669"/>
    <property type="project" value="UniProtKB-KW"/>
</dbReference>
<gene>
    <name evidence="14" type="primary">LOC101500476</name>
</gene>
<dbReference type="PROSITE" id="PS00086">
    <property type="entry name" value="CYTOCHROME_P450"/>
    <property type="match status" value="1"/>
</dbReference>
<dbReference type="SUPFAM" id="SSF48264">
    <property type="entry name" value="Cytochrome P450"/>
    <property type="match status" value="1"/>
</dbReference>
<evidence type="ECO:0000256" key="5">
    <source>
        <dbReference type="ARBA" id="ARBA00022723"/>
    </source>
</evidence>
<keyword evidence="7 12" id="KW-0560">Oxidoreductase</keyword>
<feature type="binding site" description="axial binding residue" evidence="11">
    <location>
        <position position="465"/>
    </location>
    <ligand>
        <name>heme</name>
        <dbReference type="ChEBI" id="CHEBI:30413"/>
    </ligand>
    <ligandPart>
        <name>Fe</name>
        <dbReference type="ChEBI" id="CHEBI:18248"/>
    </ligandPart>
</feature>
<keyword evidence="10" id="KW-0472">Membrane</keyword>
<keyword evidence="6" id="KW-1133">Transmembrane helix</keyword>
<keyword evidence="3 11" id="KW-0349">Heme</keyword>
<dbReference type="InterPro" id="IPR050665">
    <property type="entry name" value="Cytochrome_P450_Monooxygen"/>
</dbReference>
<dbReference type="PRINTS" id="PR00385">
    <property type="entry name" value="P450"/>
</dbReference>
<dbReference type="GO" id="GO:0016020">
    <property type="term" value="C:membrane"/>
    <property type="evidence" value="ECO:0007669"/>
    <property type="project" value="UniProtKB-SubCell"/>
</dbReference>
<evidence type="ECO:0000256" key="11">
    <source>
        <dbReference type="PIRSR" id="PIRSR602401-1"/>
    </source>
</evidence>
<dbReference type="InterPro" id="IPR036396">
    <property type="entry name" value="Cyt_P450_sf"/>
</dbReference>
<dbReference type="eggNOG" id="KOG0157">
    <property type="taxonomic scope" value="Eukaryota"/>
</dbReference>
<dbReference type="Gene3D" id="1.10.630.10">
    <property type="entry name" value="Cytochrome P450"/>
    <property type="match status" value="1"/>
</dbReference>
<dbReference type="CDD" id="cd20642">
    <property type="entry name" value="CYP72"/>
    <property type="match status" value="1"/>
</dbReference>
<dbReference type="PaxDb" id="3827-XP_004488668.1"/>
<dbReference type="PANTHER" id="PTHR24282:SF255">
    <property type="entry name" value="CYTOCHROME P450 72A11-RELATED"/>
    <property type="match status" value="1"/>
</dbReference>
<dbReference type="FunFam" id="1.10.630.10:FF:000029">
    <property type="entry name" value="Cytochrome P450 734A1"/>
    <property type="match status" value="1"/>
</dbReference>
<dbReference type="InterPro" id="IPR002401">
    <property type="entry name" value="Cyt_P450_E_grp-I"/>
</dbReference>
<evidence type="ECO:0000313" key="13">
    <source>
        <dbReference type="Proteomes" id="UP000087171"/>
    </source>
</evidence>
<reference evidence="14" key="2">
    <citation type="submission" date="2025-08" db="UniProtKB">
        <authorList>
            <consortium name="RefSeq"/>
        </authorList>
    </citation>
    <scope>IDENTIFICATION</scope>
    <source>
        <tissue evidence="14">Etiolated seedlings</tissue>
    </source>
</reference>
<name>A0A1S2XFN7_CICAR</name>
<comment type="similarity">
    <text evidence="2 12">Belongs to the cytochrome P450 family.</text>
</comment>
<evidence type="ECO:0000256" key="2">
    <source>
        <dbReference type="ARBA" id="ARBA00010617"/>
    </source>
</evidence>
<dbReference type="PRINTS" id="PR00463">
    <property type="entry name" value="EP450I"/>
</dbReference>
<dbReference type="Proteomes" id="UP000087171">
    <property type="component" value="Chromosome Ca1"/>
</dbReference>
<dbReference type="GeneID" id="101500476"/>
<organism evidence="13 14">
    <name type="scientific">Cicer arietinum</name>
    <name type="common">Chickpea</name>
    <name type="synonym">Garbanzo</name>
    <dbReference type="NCBI Taxonomy" id="3827"/>
    <lineage>
        <taxon>Eukaryota</taxon>
        <taxon>Viridiplantae</taxon>
        <taxon>Streptophyta</taxon>
        <taxon>Embryophyta</taxon>
        <taxon>Tracheophyta</taxon>
        <taxon>Spermatophyta</taxon>
        <taxon>Magnoliopsida</taxon>
        <taxon>eudicotyledons</taxon>
        <taxon>Gunneridae</taxon>
        <taxon>Pentapetalae</taxon>
        <taxon>rosids</taxon>
        <taxon>fabids</taxon>
        <taxon>Fabales</taxon>
        <taxon>Fabaceae</taxon>
        <taxon>Papilionoideae</taxon>
        <taxon>50 kb inversion clade</taxon>
        <taxon>NPAAA clade</taxon>
        <taxon>Hologalegina</taxon>
        <taxon>IRL clade</taxon>
        <taxon>Cicereae</taxon>
        <taxon>Cicer</taxon>
    </lineage>
</organism>
<evidence type="ECO:0000256" key="12">
    <source>
        <dbReference type="RuleBase" id="RU000461"/>
    </source>
</evidence>
<keyword evidence="9 12" id="KW-0503">Monooxygenase</keyword>
<dbReference type="GO" id="GO:0020037">
    <property type="term" value="F:heme binding"/>
    <property type="evidence" value="ECO:0007669"/>
    <property type="project" value="InterPro"/>
</dbReference>
<evidence type="ECO:0000313" key="14">
    <source>
        <dbReference type="RefSeq" id="XP_004488668.1"/>
    </source>
</evidence>
<keyword evidence="8 11" id="KW-0408">Iron</keyword>
<evidence type="ECO:0000256" key="4">
    <source>
        <dbReference type="ARBA" id="ARBA00022692"/>
    </source>
</evidence>
<dbReference type="GO" id="GO:0005506">
    <property type="term" value="F:iron ion binding"/>
    <property type="evidence" value="ECO:0007669"/>
    <property type="project" value="InterPro"/>
</dbReference>
<dbReference type="STRING" id="3827.A0A1S2XFN7"/>
<protein>
    <submittedName>
        <fullName evidence="14">Cytochrome P450 72A68-like isoform X1</fullName>
    </submittedName>
</protein>
<dbReference type="OrthoDB" id="1470350at2759"/>
<keyword evidence="13" id="KW-1185">Reference proteome</keyword>
<evidence type="ECO:0000256" key="6">
    <source>
        <dbReference type="ARBA" id="ARBA00022989"/>
    </source>
</evidence>
<evidence type="ECO:0000256" key="3">
    <source>
        <dbReference type="ARBA" id="ARBA00022617"/>
    </source>
</evidence>
<accession>A0A1S2XFN7</accession>
<sequence>MATVTTAIILFTLTILSLTWAWRMLNWLWLKPKKLEKLLREQGFKGNSYRLLVGDVRDLLKTRKEATSKPMNLSDDIGPRVFSYVHHSVTKYGKNSFMWFGPIPRVNITDPEQIKDVLNKIYDFRKPNSNPLVRLLANGLVSYEGEKWNKHRKIINPAFHLEKLKIMLPIFFKSCDDLISKWEKMLSLEGSCEMDVWPFLQNLASDVISRTAFGSSFEEGKRIFQLQIEQAELTKQIMMKVYIPGWRFLPTTTHKRMKEIDRDIKASLTDMINKREKALKAGEATKDDLLGILLESNHREMEEHGNNKNVGMSLEDVIEECKLFYFAGQETTSVLLVWTMVCLSRYPDWQARAREEVFQVFGNKKPDFDGLSHLKIVTMILNEVLRLYPPVIALARSVHKDVKLGNITLPAGVQVSLPVVLVHHDCELWGDDAKVFNPERFSEGVLKATNGKVSFFPFGGGPRICIGQNFSMLEAKMAMAMILQHFSFELSPSYAHAPATVITLQPQYGAHIILRKVEI</sequence>
<reference evidence="13" key="1">
    <citation type="journal article" date="2013" name="Nat. Biotechnol.">
        <title>Draft genome sequence of chickpea (Cicer arietinum) provides a resource for trait improvement.</title>
        <authorList>
            <person name="Varshney R.K."/>
            <person name="Song C."/>
            <person name="Saxena R.K."/>
            <person name="Azam S."/>
            <person name="Yu S."/>
            <person name="Sharpe A.G."/>
            <person name="Cannon S."/>
            <person name="Baek J."/>
            <person name="Rosen B.D."/>
            <person name="Tar'an B."/>
            <person name="Millan T."/>
            <person name="Zhang X."/>
            <person name="Ramsay L.D."/>
            <person name="Iwata A."/>
            <person name="Wang Y."/>
            <person name="Nelson W."/>
            <person name="Farmer A.D."/>
            <person name="Gaur P.M."/>
            <person name="Soderlund C."/>
            <person name="Penmetsa R.V."/>
            <person name="Xu C."/>
            <person name="Bharti A.K."/>
            <person name="He W."/>
            <person name="Winter P."/>
            <person name="Zhao S."/>
            <person name="Hane J.K."/>
            <person name="Carrasquilla-Garcia N."/>
            <person name="Condie J.A."/>
            <person name="Upadhyaya H.D."/>
            <person name="Luo M.C."/>
            <person name="Thudi M."/>
            <person name="Gowda C.L."/>
            <person name="Singh N.P."/>
            <person name="Lichtenzveig J."/>
            <person name="Gali K.K."/>
            <person name="Rubio J."/>
            <person name="Nadarajan N."/>
            <person name="Dolezel J."/>
            <person name="Bansal K.C."/>
            <person name="Xu X."/>
            <person name="Edwards D."/>
            <person name="Zhang G."/>
            <person name="Kahl G."/>
            <person name="Gil J."/>
            <person name="Singh K.B."/>
            <person name="Datta S.K."/>
            <person name="Jackson S.A."/>
            <person name="Wang J."/>
            <person name="Cook D.R."/>
        </authorList>
    </citation>
    <scope>NUCLEOTIDE SEQUENCE [LARGE SCALE GENOMIC DNA]</scope>
    <source>
        <strain evidence="13">cv. CDC Frontier</strain>
    </source>
</reference>
<dbReference type="AlphaFoldDB" id="A0A1S2XFN7"/>
<keyword evidence="4" id="KW-0812">Transmembrane</keyword>
<dbReference type="InterPro" id="IPR017972">
    <property type="entry name" value="Cyt_P450_CS"/>
</dbReference>
<proteinExistence type="inferred from homology"/>
<comment type="subcellular location">
    <subcellularLocation>
        <location evidence="1">Membrane</location>
        <topology evidence="1">Single-pass membrane protein</topology>
    </subcellularLocation>
</comment>
<evidence type="ECO:0000256" key="8">
    <source>
        <dbReference type="ARBA" id="ARBA00023004"/>
    </source>
</evidence>
<evidence type="ECO:0000256" key="7">
    <source>
        <dbReference type="ARBA" id="ARBA00023002"/>
    </source>
</evidence>
<dbReference type="InterPro" id="IPR001128">
    <property type="entry name" value="Cyt_P450"/>
</dbReference>
<dbReference type="PANTHER" id="PTHR24282">
    <property type="entry name" value="CYTOCHROME P450 FAMILY MEMBER"/>
    <property type="match status" value="1"/>
</dbReference>
<comment type="cofactor">
    <cofactor evidence="11">
        <name>heme</name>
        <dbReference type="ChEBI" id="CHEBI:30413"/>
    </cofactor>
</comment>
<dbReference type="GO" id="GO:0016705">
    <property type="term" value="F:oxidoreductase activity, acting on paired donors, with incorporation or reduction of molecular oxygen"/>
    <property type="evidence" value="ECO:0007669"/>
    <property type="project" value="InterPro"/>
</dbReference>
<evidence type="ECO:0000256" key="10">
    <source>
        <dbReference type="ARBA" id="ARBA00023136"/>
    </source>
</evidence>